<evidence type="ECO:0000256" key="3">
    <source>
        <dbReference type="ARBA" id="ARBA00022448"/>
    </source>
</evidence>
<evidence type="ECO:0000256" key="1">
    <source>
        <dbReference type="ARBA" id="ARBA00004651"/>
    </source>
</evidence>
<protein>
    <submittedName>
        <fullName evidence="12">MFS transporter</fullName>
    </submittedName>
</protein>
<dbReference type="Pfam" id="PF07690">
    <property type="entry name" value="MFS_1"/>
    <property type="match status" value="1"/>
</dbReference>
<feature type="domain" description="Major facilitator superfamily (MFS) profile" evidence="11">
    <location>
        <begin position="23"/>
        <end position="460"/>
    </location>
</feature>
<keyword evidence="4" id="KW-1003">Cell membrane</keyword>
<dbReference type="PROSITE" id="PS50850">
    <property type="entry name" value="MFS"/>
    <property type="match status" value="1"/>
</dbReference>
<evidence type="ECO:0000313" key="12">
    <source>
        <dbReference type="EMBL" id="GHA71257.1"/>
    </source>
</evidence>
<feature type="transmembrane region" description="Helical" evidence="10">
    <location>
        <begin position="365"/>
        <end position="390"/>
    </location>
</feature>
<evidence type="ECO:0000256" key="10">
    <source>
        <dbReference type="SAM" id="Phobius"/>
    </source>
</evidence>
<evidence type="ECO:0000259" key="11">
    <source>
        <dbReference type="PROSITE" id="PS50850"/>
    </source>
</evidence>
<feature type="transmembrane region" description="Helical" evidence="10">
    <location>
        <begin position="21"/>
        <end position="45"/>
    </location>
</feature>
<evidence type="ECO:0000313" key="13">
    <source>
        <dbReference type="Proteomes" id="UP000653644"/>
    </source>
</evidence>
<dbReference type="InterPro" id="IPR004638">
    <property type="entry name" value="EmrB-like"/>
</dbReference>
<feature type="transmembrane region" description="Helical" evidence="10">
    <location>
        <begin position="173"/>
        <end position="194"/>
    </location>
</feature>
<dbReference type="InterPro" id="IPR020846">
    <property type="entry name" value="MFS_dom"/>
</dbReference>
<feature type="transmembrane region" description="Helical" evidence="10">
    <location>
        <begin position="206"/>
        <end position="226"/>
    </location>
</feature>
<dbReference type="PANTHER" id="PTHR42718:SF9">
    <property type="entry name" value="MAJOR FACILITATOR SUPERFAMILY MULTIDRUG TRANSPORTER MFSC"/>
    <property type="match status" value="1"/>
</dbReference>
<feature type="compositionally biased region" description="Polar residues" evidence="9">
    <location>
        <begin position="480"/>
        <end position="495"/>
    </location>
</feature>
<dbReference type="SUPFAM" id="SSF103473">
    <property type="entry name" value="MFS general substrate transporter"/>
    <property type="match status" value="1"/>
</dbReference>
<evidence type="ECO:0000256" key="4">
    <source>
        <dbReference type="ARBA" id="ARBA00022475"/>
    </source>
</evidence>
<keyword evidence="6 10" id="KW-1133">Transmembrane helix</keyword>
<feature type="transmembrane region" description="Helical" evidence="10">
    <location>
        <begin position="114"/>
        <end position="135"/>
    </location>
</feature>
<feature type="transmembrane region" description="Helical" evidence="10">
    <location>
        <begin position="57"/>
        <end position="77"/>
    </location>
</feature>
<evidence type="ECO:0000256" key="5">
    <source>
        <dbReference type="ARBA" id="ARBA00022692"/>
    </source>
</evidence>
<keyword evidence="3" id="KW-0813">Transport</keyword>
<proteinExistence type="inferred from homology"/>
<keyword evidence="8" id="KW-0046">Antibiotic resistance</keyword>
<name>A0ABQ3DEC0_9ACTN</name>
<organism evidence="12 13">
    <name type="scientific">Streptomyces canarius</name>
    <dbReference type="NCBI Taxonomy" id="285453"/>
    <lineage>
        <taxon>Bacteria</taxon>
        <taxon>Bacillati</taxon>
        <taxon>Actinomycetota</taxon>
        <taxon>Actinomycetes</taxon>
        <taxon>Kitasatosporales</taxon>
        <taxon>Streptomycetaceae</taxon>
        <taxon>Streptomyces</taxon>
    </lineage>
</organism>
<evidence type="ECO:0000256" key="2">
    <source>
        <dbReference type="ARBA" id="ARBA00008537"/>
    </source>
</evidence>
<evidence type="ECO:0000256" key="6">
    <source>
        <dbReference type="ARBA" id="ARBA00022989"/>
    </source>
</evidence>
<keyword evidence="13" id="KW-1185">Reference proteome</keyword>
<comment type="caution">
    <text evidence="12">The sequence shown here is derived from an EMBL/GenBank/DDBJ whole genome shotgun (WGS) entry which is preliminary data.</text>
</comment>
<evidence type="ECO:0000256" key="7">
    <source>
        <dbReference type="ARBA" id="ARBA00023136"/>
    </source>
</evidence>
<comment type="similarity">
    <text evidence="2">Belongs to the major facilitator superfamily. EmrB family.</text>
</comment>
<feature type="transmembrane region" description="Helical" evidence="10">
    <location>
        <begin position="305"/>
        <end position="327"/>
    </location>
</feature>
<keyword evidence="7 10" id="KW-0472">Membrane</keyword>
<dbReference type="CDD" id="cd17321">
    <property type="entry name" value="MFS_MMR_MDR_like"/>
    <property type="match status" value="1"/>
</dbReference>
<keyword evidence="5 10" id="KW-0812">Transmembrane</keyword>
<feature type="transmembrane region" description="Helical" evidence="10">
    <location>
        <begin position="436"/>
        <end position="455"/>
    </location>
</feature>
<dbReference type="NCBIfam" id="TIGR00711">
    <property type="entry name" value="efflux_EmrB"/>
    <property type="match status" value="1"/>
</dbReference>
<feature type="transmembrane region" description="Helical" evidence="10">
    <location>
        <begin position="147"/>
        <end position="167"/>
    </location>
</feature>
<dbReference type="RefSeq" id="WP_189894815.1">
    <property type="nucleotide sequence ID" value="NZ_BMVN01000079.1"/>
</dbReference>
<feature type="transmembrane region" description="Helical" evidence="10">
    <location>
        <begin position="411"/>
        <end position="430"/>
    </location>
</feature>
<dbReference type="Gene3D" id="1.20.1720.10">
    <property type="entry name" value="Multidrug resistance protein D"/>
    <property type="match status" value="1"/>
</dbReference>
<sequence length="495" mass="49903">MSLNLPSPGAHTGSVRRGHAAAALTAALLGFFVITLDALVVNVALPAIRTDLGGGITGLQWVLDGYTLIFAALLLSAGSLSDRIGARRAFGLGLAVFVAASAACGLAPSLPVLIGARLVQGAGAAAMMPTSLALIREAYSDPAKRARAVALWAVGGAVASAAGPVAGGAASLISWRMIFFINLPVGLIALLLLTRSARSPHRPVPFDMTGQVTAVIAMGALTFAAIEAGERGFTAPLVWGAAVVTLVAAAVFVRVQATRRHPMVPLGLLRERTVVISCAAGFAFMAAFYGMVFVLSLYLQQQRGLSPLATGAAFVPMTVLSAFINPLSARAAERLGPRVPIASGLLLMAAGLIALAMAPAATPTWALALLMLPVGIGGPLAMPPTTALLVSSVPQHHTGTASGVFNTSRQLGGALAVAVFGALIADQAHMLTGVRASLLLAAVVIAAAGIAACFLRPTSPHPGGPAPDHTVQGGGAEGSPTYTASGPCTVKETQS</sequence>
<accession>A0ABQ3DEC0</accession>
<dbReference type="Proteomes" id="UP000653644">
    <property type="component" value="Unassembled WGS sequence"/>
</dbReference>
<feature type="region of interest" description="Disordered" evidence="9">
    <location>
        <begin position="461"/>
        <end position="495"/>
    </location>
</feature>
<feature type="transmembrane region" description="Helical" evidence="10">
    <location>
        <begin position="274"/>
        <end position="299"/>
    </location>
</feature>
<dbReference type="InterPro" id="IPR036259">
    <property type="entry name" value="MFS_trans_sf"/>
</dbReference>
<feature type="transmembrane region" description="Helical" evidence="10">
    <location>
        <begin position="339"/>
        <end position="359"/>
    </location>
</feature>
<reference evidence="13" key="1">
    <citation type="journal article" date="2019" name="Int. J. Syst. Evol. Microbiol.">
        <title>The Global Catalogue of Microorganisms (GCM) 10K type strain sequencing project: providing services to taxonomists for standard genome sequencing and annotation.</title>
        <authorList>
            <consortium name="The Broad Institute Genomics Platform"/>
            <consortium name="The Broad Institute Genome Sequencing Center for Infectious Disease"/>
            <person name="Wu L."/>
            <person name="Ma J."/>
        </authorList>
    </citation>
    <scope>NUCLEOTIDE SEQUENCE [LARGE SCALE GENOMIC DNA]</scope>
    <source>
        <strain evidence="13">JCM 4733</strain>
    </source>
</reference>
<evidence type="ECO:0000256" key="9">
    <source>
        <dbReference type="SAM" id="MobiDB-lite"/>
    </source>
</evidence>
<dbReference type="InterPro" id="IPR011701">
    <property type="entry name" value="MFS"/>
</dbReference>
<feature type="transmembrane region" description="Helical" evidence="10">
    <location>
        <begin position="89"/>
        <end position="108"/>
    </location>
</feature>
<evidence type="ECO:0000256" key="8">
    <source>
        <dbReference type="ARBA" id="ARBA00023251"/>
    </source>
</evidence>
<gene>
    <name evidence="12" type="primary">mmr</name>
    <name evidence="12" type="ORF">GCM10010345_87990</name>
</gene>
<comment type="subcellular location">
    <subcellularLocation>
        <location evidence="1">Cell membrane</location>
        <topology evidence="1">Multi-pass membrane protein</topology>
    </subcellularLocation>
</comment>
<feature type="transmembrane region" description="Helical" evidence="10">
    <location>
        <begin position="232"/>
        <end position="253"/>
    </location>
</feature>
<dbReference type="EMBL" id="BMVN01000079">
    <property type="protein sequence ID" value="GHA71257.1"/>
    <property type="molecule type" value="Genomic_DNA"/>
</dbReference>
<dbReference type="Gene3D" id="1.20.1250.20">
    <property type="entry name" value="MFS general substrate transporter like domains"/>
    <property type="match status" value="1"/>
</dbReference>
<dbReference type="PANTHER" id="PTHR42718">
    <property type="entry name" value="MAJOR FACILITATOR SUPERFAMILY MULTIDRUG TRANSPORTER MFSC"/>
    <property type="match status" value="1"/>
</dbReference>